<comment type="caution">
    <text evidence="2">The sequence shown here is derived from an EMBL/GenBank/DDBJ whole genome shotgun (WGS) entry which is preliminary data.</text>
</comment>
<protein>
    <submittedName>
        <fullName evidence="2">Uncharacterized protein</fullName>
    </submittedName>
</protein>
<dbReference type="Proteomes" id="UP000614410">
    <property type="component" value="Unassembled WGS sequence"/>
</dbReference>
<feature type="region of interest" description="Disordered" evidence="1">
    <location>
        <begin position="1"/>
        <end position="22"/>
    </location>
</feature>
<organism evidence="2 3">
    <name type="scientific">Candidatus Amunia macphersoniae</name>
    <dbReference type="NCBI Taxonomy" id="3127014"/>
    <lineage>
        <taxon>Bacteria</taxon>
        <taxon>Bacillati</taxon>
        <taxon>Candidatus Dormiibacterota</taxon>
        <taxon>Candidatus Dormibacteria</taxon>
        <taxon>Candidatus Aeolococcales</taxon>
        <taxon>Candidatus Aeolococcaceae</taxon>
        <taxon>Candidatus Amunia</taxon>
    </lineage>
</organism>
<gene>
    <name evidence="2" type="ORF">JF887_05545</name>
</gene>
<evidence type="ECO:0000313" key="2">
    <source>
        <dbReference type="EMBL" id="MBJ7608878.1"/>
    </source>
</evidence>
<reference evidence="2 3" key="1">
    <citation type="submission" date="2020-10" db="EMBL/GenBank/DDBJ databases">
        <title>Ca. Dormibacterota MAGs.</title>
        <authorList>
            <person name="Montgomery K."/>
        </authorList>
    </citation>
    <scope>NUCLEOTIDE SEQUENCE [LARGE SCALE GENOMIC DNA]</scope>
    <source>
        <strain evidence="2">Mitchell_Peninsula_5</strain>
    </source>
</reference>
<name>A0A934KCI2_9BACT</name>
<sequence length="97" mass="11021">MKGFRRAQLRGSEELFRPTDQLPPHQEVMAVDVPSDVRPVPAAPAPDQRSVRLSNEEIELLADAVQHLKFPHQQSGRPSMERFEQLETLRAKLLANI</sequence>
<dbReference type="AlphaFoldDB" id="A0A934KCI2"/>
<dbReference type="EMBL" id="JAEKNN010000026">
    <property type="protein sequence ID" value="MBJ7608878.1"/>
    <property type="molecule type" value="Genomic_DNA"/>
</dbReference>
<accession>A0A934KCI2</accession>
<proteinExistence type="predicted"/>
<evidence type="ECO:0000256" key="1">
    <source>
        <dbReference type="SAM" id="MobiDB-lite"/>
    </source>
</evidence>
<evidence type="ECO:0000313" key="3">
    <source>
        <dbReference type="Proteomes" id="UP000614410"/>
    </source>
</evidence>